<dbReference type="AlphaFoldDB" id="A0A5P8WIC6"/>
<keyword evidence="2" id="KW-0238">DNA-binding</keyword>
<dbReference type="RefSeq" id="WP_152592769.1">
    <property type="nucleotide sequence ID" value="NZ_CP045229.1"/>
</dbReference>
<accession>A0A5P8WIC6</accession>
<dbReference type="SUPFAM" id="SSF110849">
    <property type="entry name" value="ParB/Sulfiredoxin"/>
    <property type="match status" value="1"/>
</dbReference>
<evidence type="ECO:0000256" key="2">
    <source>
        <dbReference type="ARBA" id="ARBA00023125"/>
    </source>
</evidence>
<reference evidence="5 6" key="1">
    <citation type="submission" date="2019-10" db="EMBL/GenBank/DDBJ databases">
        <title>Genomic and transcriptomic insights into the perfect genentic adaptation of a filamentous nitrogen-fixing cyanobacterium to rice fields.</title>
        <authorList>
            <person name="Chen Z."/>
        </authorList>
    </citation>
    <scope>NUCLEOTIDE SEQUENCE [LARGE SCALE GENOMIC DNA]</scope>
    <source>
        <strain evidence="5">CCNUC1</strain>
    </source>
</reference>
<dbReference type="FunFam" id="3.90.1530.30:FF:000001">
    <property type="entry name" value="Chromosome partitioning protein ParB"/>
    <property type="match status" value="1"/>
</dbReference>
<dbReference type="Proteomes" id="UP000326678">
    <property type="component" value="Chromosome pGXM02"/>
</dbReference>
<dbReference type="InterPro" id="IPR003115">
    <property type="entry name" value="ParB_N"/>
</dbReference>
<gene>
    <name evidence="5" type="ORF">GXM_10330</name>
</gene>
<evidence type="ECO:0000313" key="5">
    <source>
        <dbReference type="EMBL" id="QFS52575.1"/>
    </source>
</evidence>
<comment type="similarity">
    <text evidence="1">Belongs to the ParB family.</text>
</comment>
<evidence type="ECO:0000313" key="6">
    <source>
        <dbReference type="Proteomes" id="UP000326678"/>
    </source>
</evidence>
<dbReference type="Gene3D" id="1.10.10.2830">
    <property type="match status" value="1"/>
</dbReference>
<dbReference type="SUPFAM" id="SSF109709">
    <property type="entry name" value="KorB DNA-binding domain-like"/>
    <property type="match status" value="1"/>
</dbReference>
<dbReference type="Pfam" id="PF02195">
    <property type="entry name" value="ParB_N"/>
    <property type="match status" value="1"/>
</dbReference>
<protein>
    <submittedName>
        <fullName evidence="5">ParB, chromosome partitioning protein, ParB family</fullName>
    </submittedName>
</protein>
<dbReference type="CDD" id="cd16393">
    <property type="entry name" value="SPO0J_N"/>
    <property type="match status" value="1"/>
</dbReference>
<dbReference type="GO" id="GO:0005694">
    <property type="term" value="C:chromosome"/>
    <property type="evidence" value="ECO:0007669"/>
    <property type="project" value="TreeGrafter"/>
</dbReference>
<name>A0A5P8WIC6_9NOSO</name>
<dbReference type="EMBL" id="CP045229">
    <property type="protein sequence ID" value="QFS52575.1"/>
    <property type="molecule type" value="Genomic_DNA"/>
</dbReference>
<keyword evidence="6" id="KW-1185">Reference proteome</keyword>
<proteinExistence type="inferred from homology"/>
<dbReference type="PANTHER" id="PTHR33375:SF7">
    <property type="entry name" value="CHROMOSOME 2-PARTITIONING PROTEIN PARB-RELATED"/>
    <property type="match status" value="1"/>
</dbReference>
<dbReference type="InterPro" id="IPR041468">
    <property type="entry name" value="HTH_ParB/Spo0J"/>
</dbReference>
<feature type="coiled-coil region" evidence="3">
    <location>
        <begin position="220"/>
        <end position="257"/>
    </location>
</feature>
<dbReference type="InterPro" id="IPR004437">
    <property type="entry name" value="ParB/RepB/Spo0J"/>
</dbReference>
<feature type="domain" description="ParB-like N-terminal" evidence="4">
    <location>
        <begin position="31"/>
        <end position="121"/>
    </location>
</feature>
<dbReference type="GO" id="GO:0007059">
    <property type="term" value="P:chromosome segregation"/>
    <property type="evidence" value="ECO:0007669"/>
    <property type="project" value="TreeGrafter"/>
</dbReference>
<dbReference type="GO" id="GO:0003677">
    <property type="term" value="F:DNA binding"/>
    <property type="evidence" value="ECO:0007669"/>
    <property type="project" value="UniProtKB-KW"/>
</dbReference>
<dbReference type="NCBIfam" id="TIGR00180">
    <property type="entry name" value="parB_part"/>
    <property type="match status" value="1"/>
</dbReference>
<dbReference type="KEGG" id="nsh:GXM_10330"/>
<dbReference type="SMART" id="SM00470">
    <property type="entry name" value="ParB"/>
    <property type="match status" value="1"/>
</dbReference>
<sequence length="307" mass="35324">MSIKRDKPYGRRLKGLEALIGESVDTVPCGQFVTIEKIQLSVQQPRRYFDPKKLEQLVQSVKEHGILEPLLVRYLSNDKYELVAGERRYRAASLAGLTEVPVIARSLNDQEALQLSLVENLQRDDLNPIEETEGILELIALQLDKKVPEVISLLYKMQNILAGKVTDNVISNSDAEDVKMIFTGLGLMEWESFTANRLPLLRLPDEILEVLRQGKIEYTKAKVIAKLKEKTERIALLEEAILQNLSLNEIRERLKTRNSSTEEKELEKQIDSTYKKMKKSKLWDNPKKRKKLELLFAQIEILINEDD</sequence>
<dbReference type="Gene3D" id="3.90.1530.30">
    <property type="match status" value="1"/>
</dbReference>
<evidence type="ECO:0000256" key="1">
    <source>
        <dbReference type="ARBA" id="ARBA00006295"/>
    </source>
</evidence>
<keyword evidence="3" id="KW-0175">Coiled coil</keyword>
<dbReference type="Pfam" id="PF17762">
    <property type="entry name" value="HTH_ParB"/>
    <property type="match status" value="1"/>
</dbReference>
<dbReference type="InterPro" id="IPR050336">
    <property type="entry name" value="Chromosome_partition/occlusion"/>
</dbReference>
<evidence type="ECO:0000256" key="3">
    <source>
        <dbReference type="SAM" id="Coils"/>
    </source>
</evidence>
<dbReference type="InterPro" id="IPR036086">
    <property type="entry name" value="ParB/Sulfiredoxin_sf"/>
</dbReference>
<organism evidence="5 6">
    <name type="scientific">Nostoc sphaeroides CCNUC1</name>
    <dbReference type="NCBI Taxonomy" id="2653204"/>
    <lineage>
        <taxon>Bacteria</taxon>
        <taxon>Bacillati</taxon>
        <taxon>Cyanobacteriota</taxon>
        <taxon>Cyanophyceae</taxon>
        <taxon>Nostocales</taxon>
        <taxon>Nostocaceae</taxon>
        <taxon>Nostoc</taxon>
    </lineage>
</organism>
<dbReference type="PANTHER" id="PTHR33375">
    <property type="entry name" value="CHROMOSOME-PARTITIONING PROTEIN PARB-RELATED"/>
    <property type="match status" value="1"/>
</dbReference>
<evidence type="ECO:0000259" key="4">
    <source>
        <dbReference type="SMART" id="SM00470"/>
    </source>
</evidence>